<dbReference type="AlphaFoldDB" id="Q2SQP7"/>
<evidence type="ECO:0000256" key="3">
    <source>
        <dbReference type="ARBA" id="ARBA00023291"/>
    </source>
</evidence>
<dbReference type="PANTHER" id="PTHR42845:SF1">
    <property type="entry name" value="HYDROGENASE SMALL SUBUNIT"/>
    <property type="match status" value="1"/>
</dbReference>
<dbReference type="STRING" id="349521.HCH_00106"/>
<dbReference type="InterPro" id="IPR006137">
    <property type="entry name" value="NADH_UbQ_OxRdtase-like_20kDa"/>
</dbReference>
<keyword evidence="3" id="KW-0479">Metal-binding</keyword>
<evidence type="ECO:0000259" key="4">
    <source>
        <dbReference type="Pfam" id="PF01058"/>
    </source>
</evidence>
<organism evidence="5 6">
    <name type="scientific">Hahella chejuensis (strain KCTC 2396)</name>
    <dbReference type="NCBI Taxonomy" id="349521"/>
    <lineage>
        <taxon>Bacteria</taxon>
        <taxon>Pseudomonadati</taxon>
        <taxon>Pseudomonadota</taxon>
        <taxon>Gammaproteobacteria</taxon>
        <taxon>Oceanospirillales</taxon>
        <taxon>Hahellaceae</taxon>
        <taxon>Hahella</taxon>
    </lineage>
</organism>
<dbReference type="KEGG" id="hch:HCH_00106"/>
<evidence type="ECO:0000313" key="5">
    <source>
        <dbReference type="EMBL" id="ABC27027.1"/>
    </source>
</evidence>
<dbReference type="Proteomes" id="UP000000238">
    <property type="component" value="Chromosome"/>
</dbReference>
<dbReference type="OrthoDB" id="9787729at2"/>
<evidence type="ECO:0000256" key="1">
    <source>
        <dbReference type="ARBA" id="ARBA00001927"/>
    </source>
</evidence>
<dbReference type="eggNOG" id="COG1941">
    <property type="taxonomic scope" value="Bacteria"/>
</dbReference>
<protein>
    <submittedName>
        <fullName evidence="5">Coenzyme F420-reducing hydrogenase, gamma subunit</fullName>
    </submittedName>
</protein>
<dbReference type="HOGENOM" id="CLU_093095_0_0_6"/>
<reference evidence="5 6" key="1">
    <citation type="journal article" date="2005" name="Nucleic Acids Res.">
        <title>Genomic blueprint of Hahella chejuensis, a marine microbe producing an algicidal agent.</title>
        <authorList>
            <person name="Jeong H."/>
            <person name="Yim J.H."/>
            <person name="Lee C."/>
            <person name="Choi S.-H."/>
            <person name="Park Y.K."/>
            <person name="Yoon S.H."/>
            <person name="Hur C.-G."/>
            <person name="Kang H.-Y."/>
            <person name="Kim D."/>
            <person name="Lee H.H."/>
            <person name="Park K.H."/>
            <person name="Park S.-H."/>
            <person name="Park H.-S."/>
            <person name="Lee H.K."/>
            <person name="Oh T.K."/>
            <person name="Kim J.F."/>
        </authorList>
    </citation>
    <scope>NUCLEOTIDE SEQUENCE [LARGE SCALE GENOMIC DNA]</scope>
    <source>
        <strain evidence="5 6">KCTC 2396</strain>
    </source>
</reference>
<gene>
    <name evidence="5" type="ordered locus">HCH_00106</name>
</gene>
<keyword evidence="3" id="KW-0003">3Fe-4S</keyword>
<feature type="domain" description="NADH:ubiquinone oxidoreductase-like 20kDa subunit" evidence="4">
    <location>
        <begin position="15"/>
        <end position="171"/>
    </location>
</feature>
<name>Q2SQP7_HAHCH</name>
<dbReference type="PANTHER" id="PTHR42845">
    <property type="entry name" value="COENZYME F420-REDUCING HYDROGENASE, GAMMA SUBUNIT"/>
    <property type="match status" value="1"/>
</dbReference>
<keyword evidence="2" id="KW-0560">Oxidoreductase</keyword>
<keyword evidence="6" id="KW-1185">Reference proteome</keyword>
<comment type="cofactor">
    <cofactor evidence="1">
        <name>[3Fe-4S] cluster</name>
        <dbReference type="ChEBI" id="CHEBI:21137"/>
    </cofactor>
</comment>
<evidence type="ECO:0000313" key="6">
    <source>
        <dbReference type="Proteomes" id="UP000000238"/>
    </source>
</evidence>
<sequence>MKRKKRIATVSLAGCFGCHMSLLDMDEHILELMELAEFDRSPLTDFKTFSRRCDIGVIEGGCCNEENVHTLQEFRKHCDVLVAVGQCAIMGGLPVMRNAIMHSKDPLRECLEEAYSSSAKVYNPSNQIPNDAALPLLLDKVYTCAEVVKIDYQIPGCPPSGEVLWATLAALIKGEPAPQEYHMIKYD</sequence>
<dbReference type="Pfam" id="PF01058">
    <property type="entry name" value="Oxidored_q6"/>
    <property type="match status" value="1"/>
</dbReference>
<dbReference type="GO" id="GO:0051538">
    <property type="term" value="F:3 iron, 4 sulfur cluster binding"/>
    <property type="evidence" value="ECO:0007669"/>
    <property type="project" value="UniProtKB-KW"/>
</dbReference>
<dbReference type="InterPro" id="IPR037024">
    <property type="entry name" value="NiFe_Hase_small_N_sf"/>
</dbReference>
<accession>Q2SQP7</accession>
<keyword evidence="3" id="KW-0411">Iron-sulfur</keyword>
<proteinExistence type="predicted"/>
<dbReference type="Gene3D" id="3.40.50.700">
    <property type="entry name" value="NADH:ubiquinone oxidoreductase-like, 20kDa subunit"/>
    <property type="match status" value="1"/>
</dbReference>
<keyword evidence="3" id="KW-0408">Iron</keyword>
<dbReference type="InterPro" id="IPR051349">
    <property type="entry name" value="Hydrogenase_assoc-protein"/>
</dbReference>
<dbReference type="SUPFAM" id="SSF56770">
    <property type="entry name" value="HydA/Nqo6-like"/>
    <property type="match status" value="1"/>
</dbReference>
<evidence type="ECO:0000256" key="2">
    <source>
        <dbReference type="ARBA" id="ARBA00023002"/>
    </source>
</evidence>
<dbReference type="GO" id="GO:0016491">
    <property type="term" value="F:oxidoreductase activity"/>
    <property type="evidence" value="ECO:0007669"/>
    <property type="project" value="UniProtKB-KW"/>
</dbReference>
<dbReference type="EMBL" id="CP000155">
    <property type="protein sequence ID" value="ABC27027.1"/>
    <property type="molecule type" value="Genomic_DNA"/>
</dbReference>
<dbReference type="RefSeq" id="WP_011394104.1">
    <property type="nucleotide sequence ID" value="NC_007645.1"/>
</dbReference>